<proteinExistence type="inferred from homology"/>
<dbReference type="AlphaFoldDB" id="A0AAQ3QRZ5"/>
<organism evidence="3 4">
    <name type="scientific">Canna indica</name>
    <name type="common">Indian-shot</name>
    <dbReference type="NCBI Taxonomy" id="4628"/>
    <lineage>
        <taxon>Eukaryota</taxon>
        <taxon>Viridiplantae</taxon>
        <taxon>Streptophyta</taxon>
        <taxon>Embryophyta</taxon>
        <taxon>Tracheophyta</taxon>
        <taxon>Spermatophyta</taxon>
        <taxon>Magnoliopsida</taxon>
        <taxon>Liliopsida</taxon>
        <taxon>Zingiberales</taxon>
        <taxon>Cannaceae</taxon>
        <taxon>Canna</taxon>
    </lineage>
</organism>
<keyword evidence="4" id="KW-1185">Reference proteome</keyword>
<evidence type="ECO:0000313" key="4">
    <source>
        <dbReference type="Proteomes" id="UP001327560"/>
    </source>
</evidence>
<dbReference type="InterPro" id="IPR007573">
    <property type="entry name" value="QWRF"/>
</dbReference>
<evidence type="ECO:0000313" key="3">
    <source>
        <dbReference type="EMBL" id="WOL19216.1"/>
    </source>
</evidence>
<feature type="compositionally biased region" description="Polar residues" evidence="2">
    <location>
        <begin position="299"/>
        <end position="311"/>
    </location>
</feature>
<accession>A0AAQ3QRZ5</accession>
<feature type="compositionally biased region" description="Polar residues" evidence="2">
    <location>
        <begin position="101"/>
        <end position="115"/>
    </location>
</feature>
<dbReference type="PANTHER" id="PTHR31807:SF6">
    <property type="entry name" value="PROTEIN ENDOSPERM DEFECTIVE 1-RELATED"/>
    <property type="match status" value="1"/>
</dbReference>
<gene>
    <name evidence="3" type="ORF">Cni_G28013</name>
</gene>
<feature type="region of interest" description="Disordered" evidence="2">
    <location>
        <begin position="299"/>
        <end position="336"/>
    </location>
</feature>
<evidence type="ECO:0000256" key="2">
    <source>
        <dbReference type="SAM" id="MobiDB-lite"/>
    </source>
</evidence>
<dbReference type="Pfam" id="PF04484">
    <property type="entry name" value="QWRF"/>
    <property type="match status" value="1"/>
</dbReference>
<dbReference type="EMBL" id="CP136898">
    <property type="protein sequence ID" value="WOL19216.1"/>
    <property type="molecule type" value="Genomic_DNA"/>
</dbReference>
<protein>
    <submittedName>
        <fullName evidence="3">Protein ENDOSPERM DEFECTIVE 1-like</fullName>
    </submittedName>
</protein>
<dbReference type="PANTHER" id="PTHR31807">
    <property type="entry name" value="AUGMIN FAMILY MEMBER"/>
    <property type="match status" value="1"/>
</dbReference>
<dbReference type="GO" id="GO:0008017">
    <property type="term" value="F:microtubule binding"/>
    <property type="evidence" value="ECO:0007669"/>
    <property type="project" value="TreeGrafter"/>
</dbReference>
<feature type="region of interest" description="Disordered" evidence="2">
    <location>
        <begin position="1"/>
        <end position="226"/>
    </location>
</feature>
<dbReference type="Proteomes" id="UP001327560">
    <property type="component" value="Chromosome 9"/>
</dbReference>
<evidence type="ECO:0000256" key="1">
    <source>
        <dbReference type="ARBA" id="ARBA00010016"/>
    </source>
</evidence>
<sequence length="540" mass="58957">MADSSMPLPPPPTLAIPAHPATDRRPRRPRAREVSSRYLSPSPSPSSGPSSSSETLHLPASPRNAYPPPSPFTSILSKKHHLQKPQSRSRPFLPEPEEADQNQPPASTRRSSSETPLPLAAAAKPSSTIKKRAVVRLFADNNASSNAADARRRPRPGTPTVHHPSADGSGGVRANHRPPTPARVSLFSFESGNYGRRIGDNRSDETSSENSFSDSETCSVSSHGGLCDSPPILPPASCRSRPVAEVRSSMPEADLLPTMSARRAAELCSSRQEAADDSSCRASTNSLCLRSLNSAISGRQQQHPFSVNKSVSRPLFSSKPPQPPTTKLVADVKKGRKASTKPEEVHLLRLLDNHYMQWRFINAKAQEATEARRIAAEKLLCGLSARISELQNSVTDKRIELEQFKRKEDLSSIVHNQMSYLEEWAILEDDYSSSLSGATKALQDASLRLPITGNVKVDVREIKEVIDSALLVLELSSPNLAKVLPKAQDIDNVASDLANVISIQKSLVEECGNLLSETHRLQVKECSLRTQLIQVKQHNM</sequence>
<name>A0AAQ3QRZ5_9LILI</name>
<feature type="compositionally biased region" description="Low complexity" evidence="2">
    <location>
        <begin position="139"/>
        <end position="148"/>
    </location>
</feature>
<dbReference type="GO" id="GO:0005880">
    <property type="term" value="C:nuclear microtubule"/>
    <property type="evidence" value="ECO:0007669"/>
    <property type="project" value="TreeGrafter"/>
</dbReference>
<dbReference type="GO" id="GO:0051225">
    <property type="term" value="P:spindle assembly"/>
    <property type="evidence" value="ECO:0007669"/>
    <property type="project" value="TreeGrafter"/>
</dbReference>
<feature type="compositionally biased region" description="Low complexity" evidence="2">
    <location>
        <begin position="36"/>
        <end position="53"/>
    </location>
</feature>
<dbReference type="GO" id="GO:0005737">
    <property type="term" value="C:cytoplasm"/>
    <property type="evidence" value="ECO:0007669"/>
    <property type="project" value="TreeGrafter"/>
</dbReference>
<reference evidence="3 4" key="1">
    <citation type="submission" date="2023-10" db="EMBL/GenBank/DDBJ databases">
        <title>Chromosome-scale genome assembly provides insights into flower coloration mechanisms of Canna indica.</title>
        <authorList>
            <person name="Li C."/>
        </authorList>
    </citation>
    <scope>NUCLEOTIDE SEQUENCE [LARGE SCALE GENOMIC DNA]</scope>
    <source>
        <tissue evidence="3">Flower</tissue>
    </source>
</reference>
<feature type="compositionally biased region" description="Polar residues" evidence="2">
    <location>
        <begin position="208"/>
        <end position="222"/>
    </location>
</feature>
<comment type="similarity">
    <text evidence="1">Belongs to the QWRF family.</text>
</comment>